<dbReference type="Proteomes" id="UP000286715">
    <property type="component" value="Unassembled WGS sequence"/>
</dbReference>
<accession>A0A401XNT5</accession>
<sequence>MEQLKTIEIETINDINKQDFVKKYYKPQRPVVIKAAARNWPAYEKWTLDYIKSKGRNKSVPLYDNKPVDASKKVNEPVAWMKLDEYIDYLLSGKNEYRIFLYNFLKEIPELQSDIIYPDLGIRLFKSLPMLFFGGAGSKVFMHYDIDLANIFHYHFVGTKTAILAAPDDTPNLYHVPFSTISLEEIDFENPDIQKYPALKKVTFYKATLQHGDMLYMPEGWWHYMIYNTNGFSLSLRGIPTHPKNLLEAINNVFVVRNFDNAMRKIFGQEWIHYKTKKAYERVKERELQLV</sequence>
<dbReference type="RefSeq" id="WP_124398675.1">
    <property type="nucleotide sequence ID" value="NZ_BHZE01000028.1"/>
</dbReference>
<keyword evidence="4" id="KW-0408">Iron</keyword>
<keyword evidence="7" id="KW-1185">Reference proteome</keyword>
<evidence type="ECO:0000256" key="4">
    <source>
        <dbReference type="ARBA" id="ARBA00023004"/>
    </source>
</evidence>
<dbReference type="GO" id="GO:0016491">
    <property type="term" value="F:oxidoreductase activity"/>
    <property type="evidence" value="ECO:0007669"/>
    <property type="project" value="UniProtKB-KW"/>
</dbReference>
<evidence type="ECO:0000259" key="5">
    <source>
        <dbReference type="PROSITE" id="PS51184"/>
    </source>
</evidence>
<evidence type="ECO:0000313" key="6">
    <source>
        <dbReference type="EMBL" id="GCD78623.1"/>
    </source>
</evidence>
<evidence type="ECO:0000256" key="1">
    <source>
        <dbReference type="ARBA" id="ARBA00001954"/>
    </source>
</evidence>
<gene>
    <name evidence="6" type="ORF">JCM31826_21050</name>
</gene>
<comment type="cofactor">
    <cofactor evidence="1">
        <name>Fe(2+)</name>
        <dbReference type="ChEBI" id="CHEBI:29033"/>
    </cofactor>
</comment>
<protein>
    <recommendedName>
        <fullName evidence="5">JmjC domain-containing protein</fullName>
    </recommendedName>
</protein>
<proteinExistence type="predicted"/>
<organism evidence="6 7">
    <name type="scientific">Thermaurantimonas aggregans</name>
    <dbReference type="NCBI Taxonomy" id="2173829"/>
    <lineage>
        <taxon>Bacteria</taxon>
        <taxon>Pseudomonadati</taxon>
        <taxon>Bacteroidota</taxon>
        <taxon>Flavobacteriia</taxon>
        <taxon>Flavobacteriales</taxon>
        <taxon>Schleiferiaceae</taxon>
        <taxon>Thermaurantimonas</taxon>
    </lineage>
</organism>
<evidence type="ECO:0000313" key="7">
    <source>
        <dbReference type="Proteomes" id="UP000286715"/>
    </source>
</evidence>
<evidence type="ECO:0000256" key="3">
    <source>
        <dbReference type="ARBA" id="ARBA00023002"/>
    </source>
</evidence>
<dbReference type="InterPro" id="IPR041667">
    <property type="entry name" value="Cupin_8"/>
</dbReference>
<dbReference type="SMART" id="SM00558">
    <property type="entry name" value="JmjC"/>
    <property type="match status" value="1"/>
</dbReference>
<comment type="caution">
    <text evidence="6">The sequence shown here is derived from an EMBL/GenBank/DDBJ whole genome shotgun (WGS) entry which is preliminary data.</text>
</comment>
<dbReference type="EMBL" id="BHZE01000028">
    <property type="protein sequence ID" value="GCD78623.1"/>
    <property type="molecule type" value="Genomic_DNA"/>
</dbReference>
<dbReference type="Pfam" id="PF13621">
    <property type="entry name" value="Cupin_8"/>
    <property type="match status" value="1"/>
</dbReference>
<keyword evidence="3" id="KW-0560">Oxidoreductase</keyword>
<name>A0A401XNT5_9FLAO</name>
<dbReference type="SUPFAM" id="SSF51197">
    <property type="entry name" value="Clavaminate synthase-like"/>
    <property type="match status" value="1"/>
</dbReference>
<evidence type="ECO:0000256" key="2">
    <source>
        <dbReference type="ARBA" id="ARBA00022723"/>
    </source>
</evidence>
<dbReference type="PANTHER" id="PTHR12461">
    <property type="entry name" value="HYPOXIA-INDUCIBLE FACTOR 1 ALPHA INHIBITOR-RELATED"/>
    <property type="match status" value="1"/>
</dbReference>
<dbReference type="OrthoDB" id="2942327at2"/>
<dbReference type="GO" id="GO:0046872">
    <property type="term" value="F:metal ion binding"/>
    <property type="evidence" value="ECO:0007669"/>
    <property type="project" value="UniProtKB-KW"/>
</dbReference>
<keyword evidence="2" id="KW-0479">Metal-binding</keyword>
<dbReference type="Gene3D" id="2.60.120.650">
    <property type="entry name" value="Cupin"/>
    <property type="match status" value="1"/>
</dbReference>
<dbReference type="PANTHER" id="PTHR12461:SF106">
    <property type="entry name" value="BIFUNCTIONAL PEPTIDASE AND ARGINYL-HYDROXYLASE JMJD5"/>
    <property type="match status" value="1"/>
</dbReference>
<dbReference type="AlphaFoldDB" id="A0A401XNT5"/>
<dbReference type="InterPro" id="IPR003347">
    <property type="entry name" value="JmjC_dom"/>
</dbReference>
<reference evidence="6 7" key="1">
    <citation type="submission" date="2018-11" db="EMBL/GenBank/DDBJ databases">
        <title>Schleiferia aggregans sp. nov., a moderately thermophilic heterotrophic bacterium isolated from microbial mats at a terrestrial hot spring.</title>
        <authorList>
            <person name="Iino T."/>
            <person name="Ohkuma M."/>
            <person name="Haruta S."/>
        </authorList>
    </citation>
    <scope>NUCLEOTIDE SEQUENCE [LARGE SCALE GENOMIC DNA]</scope>
    <source>
        <strain evidence="6 7">LA</strain>
    </source>
</reference>
<feature type="domain" description="JmjC" evidence="5">
    <location>
        <begin position="97"/>
        <end position="257"/>
    </location>
</feature>
<dbReference type="PROSITE" id="PS51184">
    <property type="entry name" value="JMJC"/>
    <property type="match status" value="1"/>
</dbReference>